<reference evidence="2 3" key="1">
    <citation type="submission" date="2019-08" db="EMBL/GenBank/DDBJ databases">
        <authorList>
            <person name="Peeters C."/>
        </authorList>
    </citation>
    <scope>NUCLEOTIDE SEQUENCE [LARGE SCALE GENOMIC DNA]</scope>
    <source>
        <strain evidence="2 3">LMG 31117</strain>
    </source>
</reference>
<evidence type="ECO:0000256" key="1">
    <source>
        <dbReference type="SAM" id="Phobius"/>
    </source>
</evidence>
<dbReference type="Proteomes" id="UP000383122">
    <property type="component" value="Unassembled WGS sequence"/>
</dbReference>
<keyword evidence="1" id="KW-0812">Transmembrane</keyword>
<dbReference type="RefSeq" id="WP_150740602.1">
    <property type="nucleotide sequence ID" value="NZ_CABPSP010000020.1"/>
</dbReference>
<keyword evidence="1" id="KW-0472">Membrane</keyword>
<dbReference type="OrthoDB" id="8888345at2"/>
<evidence type="ECO:0000313" key="3">
    <source>
        <dbReference type="Proteomes" id="UP000383122"/>
    </source>
</evidence>
<dbReference type="EMBL" id="CABPSP010000020">
    <property type="protein sequence ID" value="VVE75097.1"/>
    <property type="molecule type" value="Genomic_DNA"/>
</dbReference>
<organism evidence="2 3">
    <name type="scientific">Pandoraea anapnoica</name>
    <dbReference type="NCBI Taxonomy" id="2508301"/>
    <lineage>
        <taxon>Bacteria</taxon>
        <taxon>Pseudomonadati</taxon>
        <taxon>Pseudomonadota</taxon>
        <taxon>Betaproteobacteria</taxon>
        <taxon>Burkholderiales</taxon>
        <taxon>Burkholderiaceae</taxon>
        <taxon>Pandoraea</taxon>
    </lineage>
</organism>
<protein>
    <recommendedName>
        <fullName evidence="4">Lipopolysaccharide biosynthesis protein</fullName>
    </recommendedName>
</protein>
<feature type="transmembrane region" description="Helical" evidence="1">
    <location>
        <begin position="355"/>
        <end position="374"/>
    </location>
</feature>
<keyword evidence="1" id="KW-1133">Transmembrane helix</keyword>
<feature type="transmembrane region" description="Helical" evidence="1">
    <location>
        <begin position="28"/>
        <end position="49"/>
    </location>
</feature>
<name>A0A5E5AQ13_9BURK</name>
<sequence>MTSLSDNQVEIDGELSVPIWLTRLLECWRIFVLLAVVTSLMILVACLLISARFESQAFISVTRDVASYNLEKPAFVDPQRLREYLEFVGKSNTPAGRYLISQISERFIAEHVKLEMQYDKNASRFIADKDARGLLTSGISFKVQSTLSGEDASEKLRLLASYITDVMLGRYLRAVTDKLEGESATEALKIDNGIINAELRIRELDRRLGQARRIASEYPQSVPAKEQQIVTTEINGRFLPPVTQIVGLETELVDAKVELDRLLRRQKQNNFETAFFVELRRRSPHLASGARLKGAYLATLAVTRESAPDDDLHREVINRVSAVITDVRNQRLDAPDFILGPTTPNRRSTVALFKASPLAVVFGILLAGAITLTLRHLNPSWLARFRPLPRACIEGQGAST</sequence>
<proteinExistence type="predicted"/>
<dbReference type="AlphaFoldDB" id="A0A5E5AQ13"/>
<accession>A0A5E5AQ13</accession>
<gene>
    <name evidence="2" type="ORF">PAN31117_05080</name>
</gene>
<evidence type="ECO:0000313" key="2">
    <source>
        <dbReference type="EMBL" id="VVE75097.1"/>
    </source>
</evidence>
<evidence type="ECO:0008006" key="4">
    <source>
        <dbReference type="Google" id="ProtNLM"/>
    </source>
</evidence>
<keyword evidence="3" id="KW-1185">Reference proteome</keyword>